<gene>
    <name evidence="2" type="ORF">SARC_05285</name>
</gene>
<evidence type="ECO:0000313" key="2">
    <source>
        <dbReference type="EMBL" id="KNC82435.1"/>
    </source>
</evidence>
<dbReference type="Proteomes" id="UP000054560">
    <property type="component" value="Unassembled WGS sequence"/>
</dbReference>
<keyword evidence="1" id="KW-0732">Signal</keyword>
<protein>
    <recommendedName>
        <fullName evidence="4">Chorismate mutase domain-containing protein</fullName>
    </recommendedName>
</protein>
<name>A0A0L0G037_9EUKA</name>
<dbReference type="AlphaFoldDB" id="A0A0L0G037"/>
<dbReference type="PROSITE" id="PS51257">
    <property type="entry name" value="PROKAR_LIPOPROTEIN"/>
    <property type="match status" value="1"/>
</dbReference>
<proteinExistence type="predicted"/>
<evidence type="ECO:0000313" key="3">
    <source>
        <dbReference type="Proteomes" id="UP000054560"/>
    </source>
</evidence>
<organism evidence="2 3">
    <name type="scientific">Sphaeroforma arctica JP610</name>
    <dbReference type="NCBI Taxonomy" id="667725"/>
    <lineage>
        <taxon>Eukaryota</taxon>
        <taxon>Ichthyosporea</taxon>
        <taxon>Ichthyophonida</taxon>
        <taxon>Sphaeroforma</taxon>
    </lineage>
</organism>
<evidence type="ECO:0000256" key="1">
    <source>
        <dbReference type="SAM" id="SignalP"/>
    </source>
</evidence>
<reference evidence="2 3" key="1">
    <citation type="submission" date="2011-02" db="EMBL/GenBank/DDBJ databases">
        <title>The Genome Sequence of Sphaeroforma arctica JP610.</title>
        <authorList>
            <consortium name="The Broad Institute Genome Sequencing Platform"/>
            <person name="Russ C."/>
            <person name="Cuomo C."/>
            <person name="Young S.K."/>
            <person name="Zeng Q."/>
            <person name="Gargeya S."/>
            <person name="Alvarado L."/>
            <person name="Berlin A."/>
            <person name="Chapman S.B."/>
            <person name="Chen Z."/>
            <person name="Freedman E."/>
            <person name="Gellesch M."/>
            <person name="Goldberg J."/>
            <person name="Griggs A."/>
            <person name="Gujja S."/>
            <person name="Heilman E."/>
            <person name="Heiman D."/>
            <person name="Howarth C."/>
            <person name="Mehta T."/>
            <person name="Neiman D."/>
            <person name="Pearson M."/>
            <person name="Roberts A."/>
            <person name="Saif S."/>
            <person name="Shea T."/>
            <person name="Shenoy N."/>
            <person name="Sisk P."/>
            <person name="Stolte C."/>
            <person name="Sykes S."/>
            <person name="White J."/>
            <person name="Yandava C."/>
            <person name="Burger G."/>
            <person name="Gray M.W."/>
            <person name="Holland P.W.H."/>
            <person name="King N."/>
            <person name="Lang F.B.F."/>
            <person name="Roger A.J."/>
            <person name="Ruiz-Trillo I."/>
            <person name="Haas B."/>
            <person name="Nusbaum C."/>
            <person name="Birren B."/>
        </authorList>
    </citation>
    <scope>NUCLEOTIDE SEQUENCE [LARGE SCALE GENOMIC DNA]</scope>
    <source>
        <strain evidence="2 3">JP610</strain>
    </source>
</reference>
<dbReference type="EMBL" id="KQ241928">
    <property type="protein sequence ID" value="KNC82435.1"/>
    <property type="molecule type" value="Genomic_DNA"/>
</dbReference>
<evidence type="ECO:0008006" key="4">
    <source>
        <dbReference type="Google" id="ProtNLM"/>
    </source>
</evidence>
<keyword evidence="3" id="KW-1185">Reference proteome</keyword>
<dbReference type="RefSeq" id="XP_014156337.1">
    <property type="nucleotide sequence ID" value="XM_014300862.1"/>
</dbReference>
<dbReference type="GeneID" id="25905789"/>
<accession>A0A0L0G037</accession>
<feature type="chain" id="PRO_5005538550" description="Chorismate mutase domain-containing protein" evidence="1">
    <location>
        <begin position="24"/>
        <end position="140"/>
    </location>
</feature>
<sequence length="140" mass="15415">MNRQALQLTSLCMASFCPSLVGALIGCMGFGDNPRLGLKGMKCRTRRGYGRYVMRETVDPNAKEGEEALSEIVGKRIAALNAVLEKATANFQQSINTCGLNKPVEIDSEEDIYHNIQQNRSARSVLAEVAVFIVNRVMYA</sequence>
<feature type="signal peptide" evidence="1">
    <location>
        <begin position="1"/>
        <end position="23"/>
    </location>
</feature>